<keyword evidence="3" id="KW-1185">Reference proteome</keyword>
<dbReference type="Proteomes" id="UP000183750">
    <property type="component" value="Unassembled WGS sequence"/>
</dbReference>
<dbReference type="RefSeq" id="WP_060926792.1">
    <property type="nucleotide sequence ID" value="NZ_FNSQ01000005.1"/>
</dbReference>
<feature type="transmembrane region" description="Helical" evidence="1">
    <location>
        <begin position="46"/>
        <end position="65"/>
    </location>
</feature>
<evidence type="ECO:0000313" key="2">
    <source>
        <dbReference type="EMBL" id="SEB74865.1"/>
    </source>
</evidence>
<name>A0A1H4LX64_9MICO</name>
<keyword evidence="1" id="KW-0472">Membrane</keyword>
<feature type="transmembrane region" description="Helical" evidence="1">
    <location>
        <begin position="72"/>
        <end position="91"/>
    </location>
</feature>
<reference evidence="3" key="1">
    <citation type="submission" date="2016-10" db="EMBL/GenBank/DDBJ databases">
        <authorList>
            <person name="Varghese N."/>
            <person name="Submissions S."/>
        </authorList>
    </citation>
    <scope>NUCLEOTIDE SEQUENCE [LARGE SCALE GENOMIC DNA]</scope>
    <source>
        <strain evidence="3">DSM 16089</strain>
    </source>
</reference>
<accession>A0A1H4LX64</accession>
<dbReference type="AlphaFoldDB" id="A0A1H4LX64"/>
<gene>
    <name evidence="2" type="ORF">SAMN04489807_1932</name>
</gene>
<organism evidence="2 3">
    <name type="scientific">Microbacterium hydrocarbonoxydans</name>
    <dbReference type="NCBI Taxonomy" id="273678"/>
    <lineage>
        <taxon>Bacteria</taxon>
        <taxon>Bacillati</taxon>
        <taxon>Actinomycetota</taxon>
        <taxon>Actinomycetes</taxon>
        <taxon>Micrococcales</taxon>
        <taxon>Microbacteriaceae</taxon>
        <taxon>Microbacterium</taxon>
    </lineage>
</organism>
<keyword evidence="1" id="KW-1133">Transmembrane helix</keyword>
<evidence type="ECO:0000256" key="1">
    <source>
        <dbReference type="SAM" id="Phobius"/>
    </source>
</evidence>
<feature type="transmembrane region" description="Helical" evidence="1">
    <location>
        <begin position="111"/>
        <end position="129"/>
    </location>
</feature>
<proteinExistence type="predicted"/>
<dbReference type="EMBL" id="FNSQ01000005">
    <property type="protein sequence ID" value="SEB74865.1"/>
    <property type="molecule type" value="Genomic_DNA"/>
</dbReference>
<dbReference type="OrthoDB" id="9788974at2"/>
<sequence>MVRAAARWILALALGAIGVVHFVSTRGFRVVVPDWATRITRLDKDAIVIASGAAEVALAAGLLALPRERRRIGIATAAFFVAVLPGNVHQWRTHRSTPGLDTEARRFGRLFLQPVLVLWALWCTAEPAHRGPLRRRLRRRSR</sequence>
<protein>
    <submittedName>
        <fullName evidence="2">Uncharacterized membrane protein</fullName>
    </submittedName>
</protein>
<dbReference type="PANTHER" id="PTHR36974">
    <property type="entry name" value="MEMBRANE PROTEIN-RELATED"/>
    <property type="match status" value="1"/>
</dbReference>
<evidence type="ECO:0000313" key="3">
    <source>
        <dbReference type="Proteomes" id="UP000183750"/>
    </source>
</evidence>
<dbReference type="PANTHER" id="PTHR36974:SF1">
    <property type="entry name" value="DOXX FAMILY MEMBRANE PROTEIN"/>
    <property type="match status" value="1"/>
</dbReference>
<keyword evidence="1" id="KW-0812">Transmembrane</keyword>